<evidence type="ECO:0000256" key="3">
    <source>
        <dbReference type="ARBA" id="ARBA00023125"/>
    </source>
</evidence>
<dbReference type="PROSITE" id="PS50931">
    <property type="entry name" value="HTH_LYSR"/>
    <property type="match status" value="1"/>
</dbReference>
<dbReference type="PRINTS" id="PR00039">
    <property type="entry name" value="HTHLYSR"/>
</dbReference>
<dbReference type="Pfam" id="PF03466">
    <property type="entry name" value="LysR_substrate"/>
    <property type="match status" value="1"/>
</dbReference>
<dbReference type="Proteomes" id="UP000516384">
    <property type="component" value="Chromosome"/>
</dbReference>
<dbReference type="PANTHER" id="PTHR30419">
    <property type="entry name" value="HTH-TYPE TRANSCRIPTIONAL REGULATOR YBHD"/>
    <property type="match status" value="1"/>
</dbReference>
<dbReference type="SUPFAM" id="SSF46785">
    <property type="entry name" value="Winged helix' DNA-binding domain"/>
    <property type="match status" value="1"/>
</dbReference>
<dbReference type="FunFam" id="1.10.10.10:FF:000001">
    <property type="entry name" value="LysR family transcriptional regulator"/>
    <property type="match status" value="1"/>
</dbReference>
<dbReference type="InterPro" id="IPR036390">
    <property type="entry name" value="WH_DNA-bd_sf"/>
</dbReference>
<keyword evidence="4" id="KW-0804">Transcription</keyword>
<dbReference type="PANTHER" id="PTHR30419:SF24">
    <property type="entry name" value="HTH-TYPE TRANSCRIPTIONAL REGULATOR CZCR"/>
    <property type="match status" value="1"/>
</dbReference>
<reference evidence="6 7" key="1">
    <citation type="submission" date="2020-09" db="EMBL/GenBank/DDBJ databases">
        <title>Characterization of Paenibacillus peoriae strain ZF390 with broad-spectrum antimicrobial activity as a potential biocontrol agent.</title>
        <authorList>
            <person name="Li L."/>
            <person name="Zhao Y."/>
            <person name="Li B."/>
            <person name="Xie X."/>
        </authorList>
    </citation>
    <scope>NUCLEOTIDE SEQUENCE [LARGE SCALE GENOMIC DNA]</scope>
    <source>
        <strain evidence="6 7">ZF390</strain>
    </source>
</reference>
<comment type="similarity">
    <text evidence="1">Belongs to the LysR transcriptional regulatory family.</text>
</comment>
<dbReference type="Pfam" id="PF00126">
    <property type="entry name" value="HTH_1"/>
    <property type="match status" value="1"/>
</dbReference>
<dbReference type="CDD" id="cd05466">
    <property type="entry name" value="PBP2_LTTR_substrate"/>
    <property type="match status" value="1"/>
</dbReference>
<organism evidence="6 7">
    <name type="scientific">Paenibacillus peoriae</name>
    <dbReference type="NCBI Taxonomy" id="59893"/>
    <lineage>
        <taxon>Bacteria</taxon>
        <taxon>Bacillati</taxon>
        <taxon>Bacillota</taxon>
        <taxon>Bacilli</taxon>
        <taxon>Bacillales</taxon>
        <taxon>Paenibacillaceae</taxon>
        <taxon>Paenibacillus</taxon>
    </lineage>
</organism>
<dbReference type="InterPro" id="IPR005119">
    <property type="entry name" value="LysR_subst-bd"/>
</dbReference>
<dbReference type="Gene3D" id="1.10.10.10">
    <property type="entry name" value="Winged helix-like DNA-binding domain superfamily/Winged helix DNA-binding domain"/>
    <property type="match status" value="1"/>
</dbReference>
<evidence type="ECO:0000313" key="7">
    <source>
        <dbReference type="Proteomes" id="UP000516384"/>
    </source>
</evidence>
<dbReference type="AlphaFoldDB" id="A0A7H0YEC4"/>
<dbReference type="GO" id="GO:0005829">
    <property type="term" value="C:cytosol"/>
    <property type="evidence" value="ECO:0007669"/>
    <property type="project" value="TreeGrafter"/>
</dbReference>
<dbReference type="GO" id="GO:0003700">
    <property type="term" value="F:DNA-binding transcription factor activity"/>
    <property type="evidence" value="ECO:0007669"/>
    <property type="project" value="InterPro"/>
</dbReference>
<gene>
    <name evidence="6" type="ORF">IAQ67_10660</name>
</gene>
<keyword evidence="2" id="KW-0805">Transcription regulation</keyword>
<proteinExistence type="inferred from homology"/>
<evidence type="ECO:0000256" key="2">
    <source>
        <dbReference type="ARBA" id="ARBA00023015"/>
    </source>
</evidence>
<name>A0A7H0YEC4_9BACL</name>
<dbReference type="EMBL" id="CP061172">
    <property type="protein sequence ID" value="QNR69432.1"/>
    <property type="molecule type" value="Genomic_DNA"/>
</dbReference>
<dbReference type="InterPro" id="IPR050950">
    <property type="entry name" value="HTH-type_LysR_regulators"/>
</dbReference>
<evidence type="ECO:0000259" key="5">
    <source>
        <dbReference type="PROSITE" id="PS50931"/>
    </source>
</evidence>
<evidence type="ECO:0000313" key="6">
    <source>
        <dbReference type="EMBL" id="QNR69432.1"/>
    </source>
</evidence>
<protein>
    <submittedName>
        <fullName evidence="6">LysR family transcriptional regulator</fullName>
    </submittedName>
</protein>
<evidence type="ECO:0000256" key="1">
    <source>
        <dbReference type="ARBA" id="ARBA00009437"/>
    </source>
</evidence>
<dbReference type="InterPro" id="IPR036388">
    <property type="entry name" value="WH-like_DNA-bd_sf"/>
</dbReference>
<dbReference type="SUPFAM" id="SSF53850">
    <property type="entry name" value="Periplasmic binding protein-like II"/>
    <property type="match status" value="1"/>
</dbReference>
<dbReference type="GO" id="GO:0003677">
    <property type="term" value="F:DNA binding"/>
    <property type="evidence" value="ECO:0007669"/>
    <property type="project" value="UniProtKB-KW"/>
</dbReference>
<keyword evidence="3" id="KW-0238">DNA-binding</keyword>
<dbReference type="RefSeq" id="WP_190299161.1">
    <property type="nucleotide sequence ID" value="NZ_CP061172.1"/>
</dbReference>
<feature type="domain" description="HTH lysR-type" evidence="5">
    <location>
        <begin position="18"/>
        <end position="69"/>
    </location>
</feature>
<evidence type="ECO:0000256" key="4">
    <source>
        <dbReference type="ARBA" id="ARBA00023163"/>
    </source>
</evidence>
<accession>A0A7H0YEC4</accession>
<dbReference type="Gene3D" id="3.40.190.290">
    <property type="match status" value="1"/>
</dbReference>
<sequence>MNIFNKKIGVNTNLFKYKIFLCVVEMGSFTKAGEVLNLTQSAISHAISGLEHELGLTLLIRGRSGIRLTNNGERLMKRFREIVQMDEKLYQEVALIKGLEIGTVKIGTFSSVSIHWLPRILKKFNEQFPLIEVKLLDGNYHEIESWIVSGEADFGFVNLPTLDTLEALPLKEESMLCLLPSDHILGKQASIRVEQLRDEPFIMPVAGCDTDVRNIFSQHNMSPKIKYELEDDHAIMAMVQNGLGVSILPEMILSHIPYDISIRPLDERHFRTIGIATVSLKNVSPAAKKCMDFITEWIN</sequence>
<dbReference type="InterPro" id="IPR000847">
    <property type="entry name" value="LysR_HTH_N"/>
</dbReference>